<evidence type="ECO:0000313" key="4">
    <source>
        <dbReference type="EMBL" id="KAK6179758.1"/>
    </source>
</evidence>
<dbReference type="GO" id="GO:0046872">
    <property type="term" value="F:metal ion binding"/>
    <property type="evidence" value="ECO:0007669"/>
    <property type="project" value="UniProtKB-KW"/>
</dbReference>
<organism evidence="4 5">
    <name type="scientific">Patella caerulea</name>
    <name type="common">Rayed Mediterranean limpet</name>
    <dbReference type="NCBI Taxonomy" id="87958"/>
    <lineage>
        <taxon>Eukaryota</taxon>
        <taxon>Metazoa</taxon>
        <taxon>Spiralia</taxon>
        <taxon>Lophotrochozoa</taxon>
        <taxon>Mollusca</taxon>
        <taxon>Gastropoda</taxon>
        <taxon>Patellogastropoda</taxon>
        <taxon>Patelloidea</taxon>
        <taxon>Patellidae</taxon>
        <taxon>Patella</taxon>
    </lineage>
</organism>
<evidence type="ECO:0000259" key="3">
    <source>
        <dbReference type="Pfam" id="PF13359"/>
    </source>
</evidence>
<keyword evidence="5" id="KW-1185">Reference proteome</keyword>
<evidence type="ECO:0000313" key="5">
    <source>
        <dbReference type="Proteomes" id="UP001347796"/>
    </source>
</evidence>
<sequence length="201" mass="23172">MTITLRRLAYPNRLVDSIRYFGRAKEELSMIFNTTVNIIFEQHAHRLNSFQQPWLSRDQLEMFCDAISEKGSPMSNIFGFIDGTVRPICRPTQHQKICYNGHKRVHAVKFQSVVVPNGLIANLYGPMEGKRHDCALLRESNVLETMAEANLFKNDGTQMALYGDQAYVMRPTLYRPFGGVHLNELEQVFNRRMSSVRESVE</sequence>
<comment type="cofactor">
    <cofactor evidence="1">
        <name>a divalent metal cation</name>
        <dbReference type="ChEBI" id="CHEBI:60240"/>
    </cofactor>
</comment>
<feature type="domain" description="DDE Tnp4" evidence="3">
    <location>
        <begin position="81"/>
        <end position="201"/>
    </location>
</feature>
<dbReference type="Proteomes" id="UP001347796">
    <property type="component" value="Unassembled WGS sequence"/>
</dbReference>
<dbReference type="PANTHER" id="PTHR34615">
    <property type="entry name" value="PX DOMAIN-CONTAINING PROTEIN"/>
    <property type="match status" value="1"/>
</dbReference>
<name>A0AAN8PQ45_PATCE</name>
<dbReference type="PANTHER" id="PTHR34615:SF1">
    <property type="entry name" value="PX DOMAIN-CONTAINING PROTEIN"/>
    <property type="match status" value="1"/>
</dbReference>
<comment type="caution">
    <text evidence="4">The sequence shown here is derived from an EMBL/GenBank/DDBJ whole genome shotgun (WGS) entry which is preliminary data.</text>
</comment>
<reference evidence="4 5" key="1">
    <citation type="submission" date="2024-01" db="EMBL/GenBank/DDBJ databases">
        <title>The genome of the rayed Mediterranean limpet Patella caerulea (Linnaeus, 1758).</title>
        <authorList>
            <person name="Anh-Thu Weber A."/>
            <person name="Halstead-Nussloch G."/>
        </authorList>
    </citation>
    <scope>NUCLEOTIDE SEQUENCE [LARGE SCALE GENOMIC DNA]</scope>
    <source>
        <strain evidence="4">AATW-2023a</strain>
        <tissue evidence="4">Whole specimen</tissue>
    </source>
</reference>
<dbReference type="AlphaFoldDB" id="A0AAN8PQ45"/>
<dbReference type="InterPro" id="IPR027806">
    <property type="entry name" value="HARBI1_dom"/>
</dbReference>
<gene>
    <name evidence="4" type="ORF">SNE40_012044</name>
</gene>
<dbReference type="EMBL" id="JAZGQO010000008">
    <property type="protein sequence ID" value="KAK6179758.1"/>
    <property type="molecule type" value="Genomic_DNA"/>
</dbReference>
<protein>
    <recommendedName>
        <fullName evidence="3">DDE Tnp4 domain-containing protein</fullName>
    </recommendedName>
</protein>
<accession>A0AAN8PQ45</accession>
<evidence type="ECO:0000256" key="2">
    <source>
        <dbReference type="ARBA" id="ARBA00022723"/>
    </source>
</evidence>
<evidence type="ECO:0000256" key="1">
    <source>
        <dbReference type="ARBA" id="ARBA00001968"/>
    </source>
</evidence>
<dbReference type="Pfam" id="PF13359">
    <property type="entry name" value="DDE_Tnp_4"/>
    <property type="match status" value="1"/>
</dbReference>
<keyword evidence="2" id="KW-0479">Metal-binding</keyword>
<proteinExistence type="predicted"/>